<dbReference type="EMBL" id="JAENGP010000024">
    <property type="protein sequence ID" value="MBK1782543.1"/>
    <property type="molecule type" value="Genomic_DNA"/>
</dbReference>
<comment type="caution">
    <text evidence="1">The sequence shown here is derived from an EMBL/GenBank/DDBJ whole genome shotgun (WGS) entry which is preliminary data.</text>
</comment>
<proteinExistence type="predicted"/>
<dbReference type="RefSeq" id="WP_200239305.1">
    <property type="nucleotide sequence ID" value="NZ_JAENGP010000024.1"/>
</dbReference>
<protein>
    <submittedName>
        <fullName evidence="1">Uncharacterized protein</fullName>
    </submittedName>
</protein>
<accession>A0ABS1EHS8</accession>
<evidence type="ECO:0000313" key="2">
    <source>
        <dbReference type="Proteomes" id="UP000635316"/>
    </source>
</evidence>
<evidence type="ECO:0000313" key="1">
    <source>
        <dbReference type="EMBL" id="MBK1782543.1"/>
    </source>
</evidence>
<sequence length="93" mass="11055">MSKIQTNKPYKGVGFAVIAYQIMEKTYTEGKRLNKTPEQISEDIKNAYPWQHREGRRYNKWLEVRRDFFEKHGLPISQRRTSLKNLAAKAKQL</sequence>
<dbReference type="Proteomes" id="UP000635316">
    <property type="component" value="Unassembled WGS sequence"/>
</dbReference>
<gene>
    <name evidence="1" type="ORF">JHL22_15125</name>
</gene>
<keyword evidence="2" id="KW-1185">Reference proteome</keyword>
<reference evidence="1 2" key="1">
    <citation type="submission" date="2020-12" db="EMBL/GenBank/DDBJ databases">
        <authorList>
            <person name="Lu T."/>
            <person name="Wang Q."/>
            <person name="Han X."/>
        </authorList>
    </citation>
    <scope>NUCLEOTIDE SEQUENCE [LARGE SCALE GENOMIC DNA]</scope>
    <source>
        <strain evidence="1 2">WQ 585</strain>
    </source>
</reference>
<organism evidence="1 2">
    <name type="scientific">Advenella mandrilli</name>
    <dbReference type="NCBI Taxonomy" id="2800330"/>
    <lineage>
        <taxon>Bacteria</taxon>
        <taxon>Pseudomonadati</taxon>
        <taxon>Pseudomonadota</taxon>
        <taxon>Betaproteobacteria</taxon>
        <taxon>Burkholderiales</taxon>
        <taxon>Alcaligenaceae</taxon>
    </lineage>
</organism>
<name>A0ABS1EHS8_9BURK</name>